<gene>
    <name evidence="1" type="ORF">SAMN02745217_02254</name>
</gene>
<sequence>MNQDQNIIPVSAKVLYENFKSQDSKICGTIHSFRDMGELDIYNPSVPFDLNGVTYIAGRVESREREHSKVMFFRKEETGWILCREAIVLELQDPFVTIIDNELILGGVRVDWDEATGCAKAWYTDFYRGTNLNNLTLFASGPRHMKDIRLVQLQDKRIGIFSRPQGQKMLEEYGCIAKIGFTVVDSLKDVTAKNIENAPFLEGLFLPDEWGGCNQIHLLKNGNLGVIGHIAYGENIGDEKYLHYYGMAFVLNPHTGERSTPKVIITRDCFPEGPAKAPRLKDITFTAGIQRRDDKKAVIYTGLSDAQIGSAVINDPFAIWENGMENLK</sequence>
<dbReference type="OrthoDB" id="7544904at2"/>
<evidence type="ECO:0000313" key="2">
    <source>
        <dbReference type="Proteomes" id="UP000184612"/>
    </source>
</evidence>
<accession>A0A1M7Y9N0</accession>
<protein>
    <recommendedName>
        <fullName evidence="3">Beta-1,4-mannooligosaccharide/beta-1,4-mannosyl-N-acetylglucosamine phosphorylase</fullName>
    </recommendedName>
</protein>
<dbReference type="SUPFAM" id="SSF75005">
    <property type="entry name" value="Arabinanase/levansucrase/invertase"/>
    <property type="match status" value="1"/>
</dbReference>
<dbReference type="Pfam" id="PF08950">
    <property type="entry name" value="DUF1861"/>
    <property type="match status" value="1"/>
</dbReference>
<organism evidence="1 2">
    <name type="scientific">Anaerocolumna xylanovorans DSM 12503</name>
    <dbReference type="NCBI Taxonomy" id="1121345"/>
    <lineage>
        <taxon>Bacteria</taxon>
        <taxon>Bacillati</taxon>
        <taxon>Bacillota</taxon>
        <taxon>Clostridia</taxon>
        <taxon>Lachnospirales</taxon>
        <taxon>Lachnospiraceae</taxon>
        <taxon>Anaerocolumna</taxon>
    </lineage>
</organism>
<dbReference type="STRING" id="1121345.SAMN02745217_02254"/>
<evidence type="ECO:0008006" key="3">
    <source>
        <dbReference type="Google" id="ProtNLM"/>
    </source>
</evidence>
<name>A0A1M7Y9N0_9FIRM</name>
<proteinExistence type="predicted"/>
<keyword evidence="2" id="KW-1185">Reference proteome</keyword>
<dbReference type="AlphaFoldDB" id="A0A1M7Y9N0"/>
<dbReference type="InterPro" id="IPR023296">
    <property type="entry name" value="Glyco_hydro_beta-prop_sf"/>
</dbReference>
<dbReference type="PANTHER" id="PTHR37036">
    <property type="match status" value="1"/>
</dbReference>
<reference evidence="1 2" key="1">
    <citation type="submission" date="2016-12" db="EMBL/GenBank/DDBJ databases">
        <authorList>
            <person name="Song W.-J."/>
            <person name="Kurnit D.M."/>
        </authorList>
    </citation>
    <scope>NUCLEOTIDE SEQUENCE [LARGE SCALE GENOMIC DNA]</scope>
    <source>
        <strain evidence="1 2">DSM 12503</strain>
    </source>
</reference>
<dbReference type="Gene3D" id="2.115.10.20">
    <property type="entry name" value="Glycosyl hydrolase domain, family 43"/>
    <property type="match status" value="1"/>
</dbReference>
<dbReference type="Proteomes" id="UP000184612">
    <property type="component" value="Unassembled WGS sequence"/>
</dbReference>
<dbReference type="EMBL" id="FRFD01000006">
    <property type="protein sequence ID" value="SHO49327.1"/>
    <property type="molecule type" value="Genomic_DNA"/>
</dbReference>
<dbReference type="RefSeq" id="WP_073588948.1">
    <property type="nucleotide sequence ID" value="NZ_FRFD01000006.1"/>
</dbReference>
<dbReference type="PANTHER" id="PTHR37036:SF2">
    <property type="entry name" value="DUF1861 FAMILY PROTEIN"/>
    <property type="match status" value="1"/>
</dbReference>
<dbReference type="InterPro" id="IPR015045">
    <property type="entry name" value="MPT-1-like_LmxM"/>
</dbReference>
<evidence type="ECO:0000313" key="1">
    <source>
        <dbReference type="EMBL" id="SHO49327.1"/>
    </source>
</evidence>